<evidence type="ECO:0000313" key="2">
    <source>
        <dbReference type="Proteomes" id="UP000541810"/>
    </source>
</evidence>
<reference evidence="1 2" key="1">
    <citation type="submission" date="2020-08" db="EMBL/GenBank/DDBJ databases">
        <title>Genomic Encyclopedia of Type Strains, Phase IV (KMG-IV): sequencing the most valuable type-strain genomes for metagenomic binning, comparative biology and taxonomic classification.</title>
        <authorList>
            <person name="Goeker M."/>
        </authorList>
    </citation>
    <scope>NUCLEOTIDE SEQUENCE [LARGE SCALE GENOMIC DNA]</scope>
    <source>
        <strain evidence="1 2">DSM 103725</strain>
    </source>
</reference>
<evidence type="ECO:0000313" key="1">
    <source>
        <dbReference type="EMBL" id="MBB6430611.1"/>
    </source>
</evidence>
<accession>A0A7X0H9H7</accession>
<name>A0A7X0H9H7_9BACT</name>
<proteinExistence type="predicted"/>
<organism evidence="1 2">
    <name type="scientific">Algisphaera agarilytica</name>
    <dbReference type="NCBI Taxonomy" id="1385975"/>
    <lineage>
        <taxon>Bacteria</taxon>
        <taxon>Pseudomonadati</taxon>
        <taxon>Planctomycetota</taxon>
        <taxon>Phycisphaerae</taxon>
        <taxon>Phycisphaerales</taxon>
        <taxon>Phycisphaeraceae</taxon>
        <taxon>Algisphaera</taxon>
    </lineage>
</organism>
<dbReference type="AlphaFoldDB" id="A0A7X0H9H7"/>
<dbReference type="EMBL" id="JACHGY010000001">
    <property type="protein sequence ID" value="MBB6430611.1"/>
    <property type="molecule type" value="Genomic_DNA"/>
</dbReference>
<comment type="caution">
    <text evidence="1">The sequence shown here is derived from an EMBL/GenBank/DDBJ whole genome shotgun (WGS) entry which is preliminary data.</text>
</comment>
<dbReference type="RefSeq" id="WP_261356883.1">
    <property type="nucleotide sequence ID" value="NZ_JACHGY010000001.1"/>
</dbReference>
<dbReference type="Proteomes" id="UP000541810">
    <property type="component" value="Unassembled WGS sequence"/>
</dbReference>
<protein>
    <submittedName>
        <fullName evidence="1">Uncharacterized protein</fullName>
    </submittedName>
</protein>
<gene>
    <name evidence="1" type="ORF">HNQ40_002417</name>
</gene>
<sequence length="44" mass="4874">MPGKKADWPEVSNVLKTAHHGQTFDLLILGDVEVSGQTFYDKSI</sequence>
<keyword evidence="2" id="KW-1185">Reference proteome</keyword>